<reference evidence="2 3" key="1">
    <citation type="submission" date="2017-03" db="EMBL/GenBank/DDBJ databases">
        <authorList>
            <person name="Afonso C.L."/>
            <person name="Miller P.J."/>
            <person name="Scott M.A."/>
            <person name="Spackman E."/>
            <person name="Goraichik I."/>
            <person name="Dimitrov K.M."/>
            <person name="Suarez D.L."/>
            <person name="Swayne D.E."/>
        </authorList>
    </citation>
    <scope>NUCLEOTIDE SEQUENCE [LARGE SCALE GENOMIC DNA]</scope>
    <source>
        <strain evidence="2">SB41UT1</strain>
    </source>
</reference>
<evidence type="ECO:0000313" key="3">
    <source>
        <dbReference type="Proteomes" id="UP000196573"/>
    </source>
</evidence>
<gene>
    <name evidence="2" type="ORF">EHSB41UT_03471</name>
</gene>
<evidence type="ECO:0000256" key="1">
    <source>
        <dbReference type="SAM" id="MobiDB-lite"/>
    </source>
</evidence>
<dbReference type="AlphaFoldDB" id="A0A1X7ANN2"/>
<feature type="region of interest" description="Disordered" evidence="1">
    <location>
        <begin position="423"/>
        <end position="450"/>
    </location>
</feature>
<protein>
    <submittedName>
        <fullName evidence="2">Uncharacterized protein</fullName>
    </submittedName>
</protein>
<organism evidence="2 3">
    <name type="scientific">Parendozoicomonas haliclonae</name>
    <dbReference type="NCBI Taxonomy" id="1960125"/>
    <lineage>
        <taxon>Bacteria</taxon>
        <taxon>Pseudomonadati</taxon>
        <taxon>Pseudomonadota</taxon>
        <taxon>Gammaproteobacteria</taxon>
        <taxon>Oceanospirillales</taxon>
        <taxon>Endozoicomonadaceae</taxon>
        <taxon>Parendozoicomonas</taxon>
    </lineage>
</organism>
<name>A0A1X7ANN2_9GAMM</name>
<evidence type="ECO:0000313" key="2">
    <source>
        <dbReference type="EMBL" id="SMA49689.1"/>
    </source>
</evidence>
<keyword evidence="3" id="KW-1185">Reference proteome</keyword>
<dbReference type="Proteomes" id="UP000196573">
    <property type="component" value="Unassembled WGS sequence"/>
</dbReference>
<feature type="region of interest" description="Disordered" evidence="1">
    <location>
        <begin position="385"/>
        <end position="408"/>
    </location>
</feature>
<sequence>MDRKERAVHQAVNVVLHSHLKAVALVLLCLCSSSVFSMKRTQIGAQPSPPDNSGHSGPPTPTADTDSDGLTVLVDNFVTTPTSTTPHPLGAVGQSSFKISSLDKVIPFVPSLEFRAERLSKQLDENPILPALESMVFRLRQYEGEVTEPDVETLQAQLMRQQNCFSRGDMDGAIQVVLESIQSGLEESKEHCAAALTHFLSALRLLENLDSYYKSSRLLVRPSKLDWLWYQLQIILGYQDNFALFQSEDVQKSINNGNADLLRLRALASLLLNGEQCVSDYAVLSGITPSPLMIQRQGLFLLLLIRAQMQRFNQAVSTMDIIAAGQRLHVVGLHMGTARNHPDLKGEIGQARVRQLEDLYKEAWSIYSEKAGVSSEAGITMPPVGHQSPYVRPNTPLTGVPSHGSSWSQTTPSYNAVISSPWPTTSTGPHLPQLQPMTGSPLWASPKFPQ</sequence>
<feature type="region of interest" description="Disordered" evidence="1">
    <location>
        <begin position="42"/>
        <end position="68"/>
    </location>
</feature>
<proteinExistence type="predicted"/>
<feature type="compositionally biased region" description="Polar residues" evidence="1">
    <location>
        <begin position="42"/>
        <end position="55"/>
    </location>
</feature>
<accession>A0A1X7ANN2</accession>
<dbReference type="EMBL" id="FWPT01000008">
    <property type="protein sequence ID" value="SMA49689.1"/>
    <property type="molecule type" value="Genomic_DNA"/>
</dbReference>